<sequence length="873" mass="95585">MIQLGLFVGPPKKEGQHGMAGHGERQDGSKDRRGSPVGSGRMPLSLVLLAGTSKAALASTLNLPFAEEASDLIGFLHGLDLHNAVYFGLFMGLLAFSTTTAMLLMREQKRSARMERTLRNEIAALRGADDLAALLMGSERQLLVSWNGRDGEPRFQGDPSIIGENAPAQRALAFGTWLSAADAASVESALEQLKDRGQAFRLTARGLGNRFIDVEGRTIGGRAILRLRDVTGDRAELLRTQANLATARSDLRSMTMLLDDVAYPLWIRDMEDRLLWANQAYLRSVEARDLDDAINRSLELLSAPTREEARRSRQAGATFSGRVTAVVAGHRAVLDVIERPTAGGCAGIAVDVSELEAVRTDLQRQMDAHVRTLDQLPTAVAIFDGSQNLIFSNAAYQQLWGLDAAFLASRPTDSEVLDRLRAARKLPEQADFRAWKADFLQGYRSVEQQQIWWHLPDRRTLRVVINPNPQGGVTYLFDDVSERFELASQVHSLTRVQSETLDTLKEGVAVFGSDGRLKLHNRAFADMWNLSSEMTAENPHIDTIIRACRPMAPQDEPWIDIRGAVAGLADMRMGLSCRIERQDGSSLDCTAQPLPDGATLLSFTDVTASVNVERALTERNEALERASRLRDEFVHHVSYELRSPLTNIIGFTQLLGDETVGALNPRQRDYADHIMRSSASLLAILNDILDLASIDTGSLELTPEIVDIRSTIEAAMRGLEDRLAESALKVVIDAPDDIGTFVADGKRVRQILFNLLSNAVGFSSPGQTITVSARKRGGEVIFEVKDQGLGIPAEIKARIFERFESHTLGTRHRGVGLGLSIVRSFVELHGGRIDVASAPGMGTTVTCIFPNERHETPSDGRSGQSALTPIAAE</sequence>
<evidence type="ECO:0000256" key="1">
    <source>
        <dbReference type="ARBA" id="ARBA00000085"/>
    </source>
</evidence>
<dbReference type="InterPro" id="IPR004358">
    <property type="entry name" value="Sig_transdc_His_kin-like_C"/>
</dbReference>
<proteinExistence type="predicted"/>
<keyword evidence="3" id="KW-0597">Phosphoprotein</keyword>
<dbReference type="SUPFAM" id="SSF55874">
    <property type="entry name" value="ATPase domain of HSP90 chaperone/DNA topoisomerase II/histidine kinase"/>
    <property type="match status" value="1"/>
</dbReference>
<dbReference type="InterPro" id="IPR000014">
    <property type="entry name" value="PAS"/>
</dbReference>
<dbReference type="InterPro" id="IPR036097">
    <property type="entry name" value="HisK_dim/P_sf"/>
</dbReference>
<dbReference type="InterPro" id="IPR003594">
    <property type="entry name" value="HATPase_dom"/>
</dbReference>
<dbReference type="PANTHER" id="PTHR43047:SF72">
    <property type="entry name" value="OSMOSENSING HISTIDINE PROTEIN KINASE SLN1"/>
    <property type="match status" value="1"/>
</dbReference>
<organism evidence="8 9">
    <name type="scientific">Microvirga flocculans</name>
    <dbReference type="NCBI Taxonomy" id="217168"/>
    <lineage>
        <taxon>Bacteria</taxon>
        <taxon>Pseudomonadati</taxon>
        <taxon>Pseudomonadota</taxon>
        <taxon>Alphaproteobacteria</taxon>
        <taxon>Hyphomicrobiales</taxon>
        <taxon>Methylobacteriaceae</taxon>
        <taxon>Microvirga</taxon>
    </lineage>
</organism>
<dbReference type="EC" id="2.7.13.3" evidence="2"/>
<dbReference type="Gene3D" id="1.10.287.130">
    <property type="match status" value="1"/>
</dbReference>
<dbReference type="Gene3D" id="3.30.450.20">
    <property type="entry name" value="PAS domain"/>
    <property type="match status" value="2"/>
</dbReference>
<keyword evidence="5 8" id="KW-0418">Kinase</keyword>
<accession>A0A7W6IBZ4</accession>
<protein>
    <recommendedName>
        <fullName evidence="2">histidine kinase</fullName>
        <ecNumber evidence="2">2.7.13.3</ecNumber>
    </recommendedName>
</protein>
<dbReference type="PROSITE" id="PS50109">
    <property type="entry name" value="HIS_KIN"/>
    <property type="match status" value="1"/>
</dbReference>
<feature type="domain" description="Histidine kinase" evidence="7">
    <location>
        <begin position="636"/>
        <end position="853"/>
    </location>
</feature>
<evidence type="ECO:0000313" key="8">
    <source>
        <dbReference type="EMBL" id="MBB4038663.1"/>
    </source>
</evidence>
<comment type="catalytic activity">
    <reaction evidence="1">
        <text>ATP + protein L-histidine = ADP + protein N-phospho-L-histidine.</text>
        <dbReference type="EC" id="2.7.13.3"/>
    </reaction>
</comment>
<dbReference type="CDD" id="cd00082">
    <property type="entry name" value="HisKA"/>
    <property type="match status" value="1"/>
</dbReference>
<evidence type="ECO:0000256" key="5">
    <source>
        <dbReference type="ARBA" id="ARBA00022777"/>
    </source>
</evidence>
<dbReference type="AlphaFoldDB" id="A0A7W6IBZ4"/>
<dbReference type="FunFam" id="3.30.565.10:FF:000006">
    <property type="entry name" value="Sensor histidine kinase WalK"/>
    <property type="match status" value="1"/>
</dbReference>
<keyword evidence="9" id="KW-1185">Reference proteome</keyword>
<dbReference type="GO" id="GO:0009927">
    <property type="term" value="F:histidine phosphotransfer kinase activity"/>
    <property type="evidence" value="ECO:0007669"/>
    <property type="project" value="TreeGrafter"/>
</dbReference>
<dbReference type="PANTHER" id="PTHR43047">
    <property type="entry name" value="TWO-COMPONENT HISTIDINE PROTEIN KINASE"/>
    <property type="match status" value="1"/>
</dbReference>
<dbReference type="Proteomes" id="UP000519439">
    <property type="component" value="Unassembled WGS sequence"/>
</dbReference>
<dbReference type="InterPro" id="IPR036890">
    <property type="entry name" value="HATPase_C_sf"/>
</dbReference>
<evidence type="ECO:0000256" key="6">
    <source>
        <dbReference type="SAM" id="MobiDB-lite"/>
    </source>
</evidence>
<evidence type="ECO:0000256" key="3">
    <source>
        <dbReference type="ARBA" id="ARBA00022553"/>
    </source>
</evidence>
<dbReference type="SUPFAM" id="SSF55785">
    <property type="entry name" value="PYP-like sensor domain (PAS domain)"/>
    <property type="match status" value="2"/>
</dbReference>
<reference evidence="8 9" key="1">
    <citation type="submission" date="2020-08" db="EMBL/GenBank/DDBJ databases">
        <title>Genomic Encyclopedia of Type Strains, Phase IV (KMG-IV): sequencing the most valuable type-strain genomes for metagenomic binning, comparative biology and taxonomic classification.</title>
        <authorList>
            <person name="Goeker M."/>
        </authorList>
    </citation>
    <scope>NUCLEOTIDE SEQUENCE [LARGE SCALE GENOMIC DNA]</scope>
    <source>
        <strain evidence="8 9">DSM 15743</strain>
    </source>
</reference>
<dbReference type="InterPro" id="IPR035965">
    <property type="entry name" value="PAS-like_dom_sf"/>
</dbReference>
<gene>
    <name evidence="8" type="ORF">GGR34_000292</name>
</gene>
<evidence type="ECO:0000259" key="7">
    <source>
        <dbReference type="PROSITE" id="PS50109"/>
    </source>
</evidence>
<dbReference type="PRINTS" id="PR00344">
    <property type="entry name" value="BCTRLSENSOR"/>
</dbReference>
<feature type="region of interest" description="Disordered" evidence="6">
    <location>
        <begin position="8"/>
        <end position="38"/>
    </location>
</feature>
<keyword evidence="4" id="KW-0808">Transferase</keyword>
<dbReference type="Pfam" id="PF00512">
    <property type="entry name" value="HisKA"/>
    <property type="match status" value="1"/>
</dbReference>
<dbReference type="Pfam" id="PF02518">
    <property type="entry name" value="HATPase_c"/>
    <property type="match status" value="1"/>
</dbReference>
<dbReference type="SMART" id="SM00388">
    <property type="entry name" value="HisKA"/>
    <property type="match status" value="1"/>
</dbReference>
<dbReference type="SMART" id="SM00387">
    <property type="entry name" value="HATPase_c"/>
    <property type="match status" value="1"/>
</dbReference>
<comment type="caution">
    <text evidence="8">The sequence shown here is derived from an EMBL/GenBank/DDBJ whole genome shotgun (WGS) entry which is preliminary data.</text>
</comment>
<dbReference type="Gene3D" id="3.30.565.10">
    <property type="entry name" value="Histidine kinase-like ATPase, C-terminal domain"/>
    <property type="match status" value="1"/>
</dbReference>
<dbReference type="SUPFAM" id="SSF47384">
    <property type="entry name" value="Homodimeric domain of signal transducing histidine kinase"/>
    <property type="match status" value="1"/>
</dbReference>
<feature type="region of interest" description="Disordered" evidence="6">
    <location>
        <begin position="851"/>
        <end position="873"/>
    </location>
</feature>
<dbReference type="InterPro" id="IPR005467">
    <property type="entry name" value="His_kinase_dom"/>
</dbReference>
<evidence type="ECO:0000256" key="4">
    <source>
        <dbReference type="ARBA" id="ARBA00022679"/>
    </source>
</evidence>
<evidence type="ECO:0000313" key="9">
    <source>
        <dbReference type="Proteomes" id="UP000519439"/>
    </source>
</evidence>
<dbReference type="Pfam" id="PF12860">
    <property type="entry name" value="PAS_7"/>
    <property type="match status" value="2"/>
</dbReference>
<dbReference type="GO" id="GO:0000155">
    <property type="term" value="F:phosphorelay sensor kinase activity"/>
    <property type="evidence" value="ECO:0007669"/>
    <property type="project" value="InterPro"/>
</dbReference>
<name>A0A7W6IBZ4_9HYPH</name>
<feature type="compositionally biased region" description="Basic and acidic residues" evidence="6">
    <location>
        <begin position="11"/>
        <end position="34"/>
    </location>
</feature>
<dbReference type="InterPro" id="IPR003661">
    <property type="entry name" value="HisK_dim/P_dom"/>
</dbReference>
<evidence type="ECO:0000256" key="2">
    <source>
        <dbReference type="ARBA" id="ARBA00012438"/>
    </source>
</evidence>
<dbReference type="CDD" id="cd00075">
    <property type="entry name" value="HATPase"/>
    <property type="match status" value="1"/>
</dbReference>
<dbReference type="GO" id="GO:0005886">
    <property type="term" value="C:plasma membrane"/>
    <property type="evidence" value="ECO:0007669"/>
    <property type="project" value="TreeGrafter"/>
</dbReference>
<dbReference type="SMART" id="SM00091">
    <property type="entry name" value="PAS"/>
    <property type="match status" value="3"/>
</dbReference>
<dbReference type="EMBL" id="JACIDC010000001">
    <property type="protein sequence ID" value="MBB4038663.1"/>
    <property type="molecule type" value="Genomic_DNA"/>
</dbReference>